<proteinExistence type="predicted"/>
<keyword evidence="2" id="KW-1185">Reference proteome</keyword>
<organism evidence="1 2">
    <name type="scientific">Trema orientale</name>
    <name type="common">Charcoal tree</name>
    <name type="synonym">Celtis orientalis</name>
    <dbReference type="NCBI Taxonomy" id="63057"/>
    <lineage>
        <taxon>Eukaryota</taxon>
        <taxon>Viridiplantae</taxon>
        <taxon>Streptophyta</taxon>
        <taxon>Embryophyta</taxon>
        <taxon>Tracheophyta</taxon>
        <taxon>Spermatophyta</taxon>
        <taxon>Magnoliopsida</taxon>
        <taxon>eudicotyledons</taxon>
        <taxon>Gunneridae</taxon>
        <taxon>Pentapetalae</taxon>
        <taxon>rosids</taxon>
        <taxon>fabids</taxon>
        <taxon>Rosales</taxon>
        <taxon>Cannabaceae</taxon>
        <taxon>Trema</taxon>
    </lineage>
</organism>
<comment type="caution">
    <text evidence="1">The sequence shown here is derived from an EMBL/GenBank/DDBJ whole genome shotgun (WGS) entry which is preliminary data.</text>
</comment>
<dbReference type="EMBL" id="JXTC01000092">
    <property type="protein sequence ID" value="PON89594.1"/>
    <property type="molecule type" value="Genomic_DNA"/>
</dbReference>
<sequence length="67" mass="7125">MVPGAQRRNDGFAFTGSSFSRLLILAAVCLRILEAIDGRTLTEVNSEFGLLPCLASLIKAMSNLIAA</sequence>
<evidence type="ECO:0000313" key="2">
    <source>
        <dbReference type="Proteomes" id="UP000237000"/>
    </source>
</evidence>
<evidence type="ECO:0000313" key="1">
    <source>
        <dbReference type="EMBL" id="PON89594.1"/>
    </source>
</evidence>
<dbReference type="AlphaFoldDB" id="A0A2P5EVM4"/>
<dbReference type="InParanoid" id="A0A2P5EVM4"/>
<name>A0A2P5EVM4_TREOI</name>
<gene>
    <name evidence="1" type="ORF">TorRG33x02_145760</name>
</gene>
<accession>A0A2P5EVM4</accession>
<dbReference type="Proteomes" id="UP000237000">
    <property type="component" value="Unassembled WGS sequence"/>
</dbReference>
<reference evidence="2" key="1">
    <citation type="submission" date="2016-06" db="EMBL/GenBank/DDBJ databases">
        <title>Parallel loss of symbiosis genes in relatives of nitrogen-fixing non-legume Parasponia.</title>
        <authorList>
            <person name="Van Velzen R."/>
            <person name="Holmer R."/>
            <person name="Bu F."/>
            <person name="Rutten L."/>
            <person name="Van Zeijl A."/>
            <person name="Liu W."/>
            <person name="Santuari L."/>
            <person name="Cao Q."/>
            <person name="Sharma T."/>
            <person name="Shen D."/>
            <person name="Roswanjaya Y."/>
            <person name="Wardhani T."/>
            <person name="Kalhor M.S."/>
            <person name="Jansen J."/>
            <person name="Van den Hoogen J."/>
            <person name="Gungor B."/>
            <person name="Hartog M."/>
            <person name="Hontelez J."/>
            <person name="Verver J."/>
            <person name="Yang W.-C."/>
            <person name="Schijlen E."/>
            <person name="Repin R."/>
            <person name="Schilthuizen M."/>
            <person name="Schranz E."/>
            <person name="Heidstra R."/>
            <person name="Miyata K."/>
            <person name="Fedorova E."/>
            <person name="Kohlen W."/>
            <person name="Bisseling T."/>
            <person name="Smit S."/>
            <person name="Geurts R."/>
        </authorList>
    </citation>
    <scope>NUCLEOTIDE SEQUENCE [LARGE SCALE GENOMIC DNA]</scope>
    <source>
        <strain evidence="2">cv. RG33-2</strain>
    </source>
</reference>
<protein>
    <submittedName>
        <fullName evidence="1">Uncharacterized protein</fullName>
    </submittedName>
</protein>